<reference evidence="2" key="1">
    <citation type="submission" date="2021-07" db="EMBL/GenBank/DDBJ databases">
        <title>Elsinoe batatas strain:CRI-CJ2 Genome sequencing and assembly.</title>
        <authorList>
            <person name="Huang L."/>
        </authorList>
    </citation>
    <scope>NUCLEOTIDE SEQUENCE</scope>
    <source>
        <strain evidence="2">CRI-CJ2</strain>
    </source>
</reference>
<feature type="compositionally biased region" description="Acidic residues" evidence="1">
    <location>
        <begin position="97"/>
        <end position="112"/>
    </location>
</feature>
<accession>A0A8K0PGQ5</accession>
<organism evidence="2 3">
    <name type="scientific">Elsinoe batatas</name>
    <dbReference type="NCBI Taxonomy" id="2601811"/>
    <lineage>
        <taxon>Eukaryota</taxon>
        <taxon>Fungi</taxon>
        <taxon>Dikarya</taxon>
        <taxon>Ascomycota</taxon>
        <taxon>Pezizomycotina</taxon>
        <taxon>Dothideomycetes</taxon>
        <taxon>Dothideomycetidae</taxon>
        <taxon>Myriangiales</taxon>
        <taxon>Elsinoaceae</taxon>
        <taxon>Elsinoe</taxon>
    </lineage>
</organism>
<feature type="region of interest" description="Disordered" evidence="1">
    <location>
        <begin position="61"/>
        <end position="130"/>
    </location>
</feature>
<evidence type="ECO:0000256" key="1">
    <source>
        <dbReference type="SAM" id="MobiDB-lite"/>
    </source>
</evidence>
<dbReference type="Proteomes" id="UP000809789">
    <property type="component" value="Unassembled WGS sequence"/>
</dbReference>
<dbReference type="AlphaFoldDB" id="A0A8K0PGQ5"/>
<protein>
    <recommendedName>
        <fullName evidence="4">Myb-like domain-containing protein</fullName>
    </recommendedName>
</protein>
<comment type="caution">
    <text evidence="2">The sequence shown here is derived from an EMBL/GenBank/DDBJ whole genome shotgun (WGS) entry which is preliminary data.</text>
</comment>
<dbReference type="OrthoDB" id="3943798at2759"/>
<evidence type="ECO:0008006" key="4">
    <source>
        <dbReference type="Google" id="ProtNLM"/>
    </source>
</evidence>
<sequence>MSNVTFTEREMAVMAAVLATMDGPTFTAEQWKSVATSAGITNGDIGRNAKFAFGSVKKKIGVKGDGAKGGEGGKGGNGKKRAGGDDEDETAVKDEVKDEDVDGAAEMEDEEVEKGGVGKTGRGRGKRAKK</sequence>
<evidence type="ECO:0000313" key="2">
    <source>
        <dbReference type="EMBL" id="KAG8627782.1"/>
    </source>
</evidence>
<name>A0A8K0PGQ5_9PEZI</name>
<gene>
    <name evidence="2" type="ORF">KVT40_003655</name>
</gene>
<proteinExistence type="predicted"/>
<feature type="compositionally biased region" description="Basic residues" evidence="1">
    <location>
        <begin position="121"/>
        <end position="130"/>
    </location>
</feature>
<evidence type="ECO:0000313" key="3">
    <source>
        <dbReference type="Proteomes" id="UP000809789"/>
    </source>
</evidence>
<keyword evidence="3" id="KW-1185">Reference proteome</keyword>
<dbReference type="EMBL" id="JAESVG020000004">
    <property type="protein sequence ID" value="KAG8627782.1"/>
    <property type="molecule type" value="Genomic_DNA"/>
</dbReference>
<feature type="compositionally biased region" description="Gly residues" evidence="1">
    <location>
        <begin position="63"/>
        <end position="76"/>
    </location>
</feature>